<dbReference type="EMBL" id="HBUF01072208">
    <property type="protein sequence ID" value="CAG6629956.1"/>
    <property type="molecule type" value="Transcribed_RNA"/>
</dbReference>
<evidence type="ECO:0000256" key="1">
    <source>
        <dbReference type="SAM" id="SignalP"/>
    </source>
</evidence>
<dbReference type="EMBL" id="HBUF01368804">
    <property type="protein sequence ID" value="CAG6725033.1"/>
    <property type="molecule type" value="Transcribed_RNA"/>
</dbReference>
<evidence type="ECO:0000313" key="2">
    <source>
        <dbReference type="EMBL" id="CAG6725034.1"/>
    </source>
</evidence>
<dbReference type="EMBL" id="HBUF01508574">
    <property type="protein sequence ID" value="CAG6746221.1"/>
    <property type="molecule type" value="Transcribed_RNA"/>
</dbReference>
<dbReference type="EMBL" id="HBUF01508575">
    <property type="protein sequence ID" value="CAG6746222.1"/>
    <property type="molecule type" value="Transcribed_RNA"/>
</dbReference>
<dbReference type="EMBL" id="HBUF01368805">
    <property type="protein sequence ID" value="CAG6725034.1"/>
    <property type="molecule type" value="Transcribed_RNA"/>
</dbReference>
<name>A0A8D8YAE6_9HEMI</name>
<proteinExistence type="predicted"/>
<dbReference type="EMBL" id="HBUF01072207">
    <property type="protein sequence ID" value="CAG6629954.1"/>
    <property type="molecule type" value="Transcribed_RNA"/>
</dbReference>
<dbReference type="EMBL" id="HBUF01508576">
    <property type="protein sequence ID" value="CAG6746223.1"/>
    <property type="molecule type" value="Transcribed_RNA"/>
</dbReference>
<dbReference type="AlphaFoldDB" id="A0A8D8YAE6"/>
<protein>
    <submittedName>
        <fullName evidence="2">Uncharacterized protein</fullName>
    </submittedName>
</protein>
<sequence>MRYLLISAYLFCISYHVQANWKNYFKNTHYMTKTKSTTKHYKHSVYLTLESLYPVNKSTSLYDRDLTQIPDHWSTTPAWMAEKWKWCLGNRSILNAKGRARKIIEKNESRYLKKKIKWEKRYNWTYFEVPINKSSYGKKPNIYLLYKSLLGGWKHNDIQQYWNVRLPNDGLI</sequence>
<accession>A0A8D8YAE6</accession>
<organism evidence="2">
    <name type="scientific">Cacopsylla melanoneura</name>
    <dbReference type="NCBI Taxonomy" id="428564"/>
    <lineage>
        <taxon>Eukaryota</taxon>
        <taxon>Metazoa</taxon>
        <taxon>Ecdysozoa</taxon>
        <taxon>Arthropoda</taxon>
        <taxon>Hexapoda</taxon>
        <taxon>Insecta</taxon>
        <taxon>Pterygota</taxon>
        <taxon>Neoptera</taxon>
        <taxon>Paraneoptera</taxon>
        <taxon>Hemiptera</taxon>
        <taxon>Sternorrhyncha</taxon>
        <taxon>Psylloidea</taxon>
        <taxon>Psyllidae</taxon>
        <taxon>Psyllinae</taxon>
        <taxon>Cacopsylla</taxon>
    </lineage>
</organism>
<keyword evidence="1" id="KW-0732">Signal</keyword>
<reference evidence="2" key="1">
    <citation type="submission" date="2021-05" db="EMBL/GenBank/DDBJ databases">
        <authorList>
            <person name="Alioto T."/>
            <person name="Alioto T."/>
            <person name="Gomez Garrido J."/>
        </authorList>
    </citation>
    <scope>NUCLEOTIDE SEQUENCE</scope>
</reference>
<dbReference type="EMBL" id="HBUF01072206">
    <property type="protein sequence ID" value="CAG6629952.1"/>
    <property type="molecule type" value="Transcribed_RNA"/>
</dbReference>
<dbReference type="EMBL" id="HBUF01321676">
    <property type="protein sequence ID" value="CAG6695090.1"/>
    <property type="molecule type" value="Transcribed_RNA"/>
</dbReference>
<feature type="chain" id="PRO_5036262570" evidence="1">
    <location>
        <begin position="20"/>
        <end position="172"/>
    </location>
</feature>
<feature type="signal peptide" evidence="1">
    <location>
        <begin position="1"/>
        <end position="19"/>
    </location>
</feature>
<dbReference type="EMBL" id="HBUF01321677">
    <property type="protein sequence ID" value="CAG6695092.1"/>
    <property type="molecule type" value="Transcribed_RNA"/>
</dbReference>